<accession>A0ABX8EII7</accession>
<feature type="compositionally biased region" description="Low complexity" evidence="5">
    <location>
        <begin position="1"/>
        <end position="25"/>
    </location>
</feature>
<organism evidence="8 9">
    <name type="scientific">Nocardioides aquaticus</name>
    <dbReference type="NCBI Taxonomy" id="160826"/>
    <lineage>
        <taxon>Bacteria</taxon>
        <taxon>Bacillati</taxon>
        <taxon>Actinomycetota</taxon>
        <taxon>Actinomycetes</taxon>
        <taxon>Propionibacteriales</taxon>
        <taxon>Nocardioidaceae</taxon>
        <taxon>Nocardioides</taxon>
    </lineage>
</organism>
<feature type="region of interest" description="Disordered" evidence="5">
    <location>
        <begin position="1"/>
        <end position="29"/>
    </location>
</feature>
<dbReference type="EMBL" id="CP075371">
    <property type="protein sequence ID" value="QVT78887.1"/>
    <property type="molecule type" value="Genomic_DNA"/>
</dbReference>
<dbReference type="InterPro" id="IPR013525">
    <property type="entry name" value="ABC2_TM"/>
</dbReference>
<evidence type="ECO:0000256" key="6">
    <source>
        <dbReference type="SAM" id="Phobius"/>
    </source>
</evidence>
<evidence type="ECO:0000256" key="5">
    <source>
        <dbReference type="SAM" id="MobiDB-lite"/>
    </source>
</evidence>
<comment type="subcellular location">
    <subcellularLocation>
        <location evidence="1">Membrane</location>
        <topology evidence="1">Multi-pass membrane protein</topology>
    </subcellularLocation>
</comment>
<dbReference type="Pfam" id="PF01061">
    <property type="entry name" value="ABC2_membrane"/>
    <property type="match status" value="1"/>
</dbReference>
<dbReference type="RefSeq" id="WP_214058418.1">
    <property type="nucleotide sequence ID" value="NZ_BAAAHS010000010.1"/>
</dbReference>
<evidence type="ECO:0000313" key="9">
    <source>
        <dbReference type="Proteomes" id="UP000679307"/>
    </source>
</evidence>
<evidence type="ECO:0000256" key="1">
    <source>
        <dbReference type="ARBA" id="ARBA00004141"/>
    </source>
</evidence>
<name>A0ABX8EII7_9ACTN</name>
<keyword evidence="9" id="KW-1185">Reference proteome</keyword>
<gene>
    <name evidence="8" type="ORF">ENKNEFLB_01265</name>
</gene>
<evidence type="ECO:0000313" key="8">
    <source>
        <dbReference type="EMBL" id="QVT78887.1"/>
    </source>
</evidence>
<sequence>MSTSHPSTSPTTPTSPISSPDSTGRAGERRASVRRVVALARANALLMARNRLTLIYAVVVPLLPLGLLLAQDLSDPVAGAGALITSLVLVLLFPVYYNLLSVVVTRRDELVLKRLRTGETRDRELVVALALPGAVLAVLISLLTAGIGIAFGLPLPVNALLFLVAVVAGIVMIAALALWTAAWTRNAEAAQLTSGPVLLLMILGQTAVAYPDPVREAFTWTPGTAIVSLVRTGWFGLEPVTGGALSQEPTVDFASSWVQAGQPMLVLGVWTAVALWLAARSMRWEPRT</sequence>
<feature type="transmembrane region" description="Helical" evidence="6">
    <location>
        <begin position="125"/>
        <end position="153"/>
    </location>
</feature>
<evidence type="ECO:0000256" key="2">
    <source>
        <dbReference type="ARBA" id="ARBA00022692"/>
    </source>
</evidence>
<feature type="transmembrane region" description="Helical" evidence="6">
    <location>
        <begin position="192"/>
        <end position="210"/>
    </location>
</feature>
<feature type="transmembrane region" description="Helical" evidence="6">
    <location>
        <begin position="52"/>
        <end position="70"/>
    </location>
</feature>
<evidence type="ECO:0000256" key="3">
    <source>
        <dbReference type="ARBA" id="ARBA00022989"/>
    </source>
</evidence>
<keyword evidence="3 6" id="KW-1133">Transmembrane helix</keyword>
<feature type="transmembrane region" description="Helical" evidence="6">
    <location>
        <begin position="260"/>
        <end position="279"/>
    </location>
</feature>
<dbReference type="InterPro" id="IPR051784">
    <property type="entry name" value="Nod_factor_ABC_transporter"/>
</dbReference>
<dbReference type="PANTHER" id="PTHR43229:SF3">
    <property type="entry name" value="ABC-TYPE MULTIDRUG TRANSPORT SYSTEM, PERMEASE COMPONENT"/>
    <property type="match status" value="1"/>
</dbReference>
<feature type="transmembrane region" description="Helical" evidence="6">
    <location>
        <begin position="159"/>
        <end position="180"/>
    </location>
</feature>
<feature type="transmembrane region" description="Helical" evidence="6">
    <location>
        <begin position="82"/>
        <end position="104"/>
    </location>
</feature>
<keyword evidence="2 6" id="KW-0812">Transmembrane</keyword>
<evidence type="ECO:0000256" key="4">
    <source>
        <dbReference type="ARBA" id="ARBA00023136"/>
    </source>
</evidence>
<dbReference type="Proteomes" id="UP000679307">
    <property type="component" value="Chromosome"/>
</dbReference>
<proteinExistence type="predicted"/>
<protein>
    <recommendedName>
        <fullName evidence="7">ABC-2 type transporter transmembrane domain-containing protein</fullName>
    </recommendedName>
</protein>
<evidence type="ECO:0000259" key="7">
    <source>
        <dbReference type="Pfam" id="PF01061"/>
    </source>
</evidence>
<feature type="domain" description="ABC-2 type transporter transmembrane" evidence="7">
    <location>
        <begin position="36"/>
        <end position="212"/>
    </location>
</feature>
<reference evidence="8 9" key="1">
    <citation type="submission" date="2021-05" db="EMBL/GenBank/DDBJ databases">
        <title>Complete genome of Nocardioides aquaticus KCTC 9944T isolated from meromictic and hypersaline Ekho Lake, Antarctica.</title>
        <authorList>
            <person name="Hwang K."/>
            <person name="Kim K.M."/>
            <person name="Choe H."/>
        </authorList>
    </citation>
    <scope>NUCLEOTIDE SEQUENCE [LARGE SCALE GENOMIC DNA]</scope>
    <source>
        <strain evidence="8 9">KCTC 9944</strain>
    </source>
</reference>
<keyword evidence="4 6" id="KW-0472">Membrane</keyword>
<dbReference type="PANTHER" id="PTHR43229">
    <property type="entry name" value="NODULATION PROTEIN J"/>
    <property type="match status" value="1"/>
</dbReference>